<feature type="active site" description="Charge relay system" evidence="8">
    <location>
        <position position="387"/>
    </location>
</feature>
<keyword evidence="6" id="KW-0325">Glycoprotein</keyword>
<accession>A0A8S1E092</accession>
<dbReference type="Proteomes" id="UP000494206">
    <property type="component" value="Unassembled WGS sequence"/>
</dbReference>
<sequence>MLLFLAIFAFRPTYAIDVEYYMDVPSIIKYHGYPVEVYHVTTIDGYILELHRIPHGRERQPIPSSRRAVLFQHGYLCSSFEWVANSPQQSAAFVFADAGFDVWLGNFRGNFYSKNHAFLDIEENAKNFWNFSFDEMAEFDIPALIGKIQKVSKQEKILYVGHSLGSLTMFAKLSTEARFANNLIAFMAMSPITAVSHARGFLSYLSRYFGQDYQVSSVYFSEFQRECENFPNLNVKYGPGELFGLTPPIWLITKYTCGLFDPLRELCSDLISLVVGPMNEYWDQKRVPVFLGHTPSGTSSNTLEHFIQSYSYGTFAKFDRGPERNMKIYGSFYPPIYNLSNIENIPMFLYWSRSDWISTAEDLKETLLTQLNSSLIKVSYEVIDYNHLDFVWGLKSAHDVYIPMLHHFEKFLINDLQ</sequence>
<feature type="domain" description="Partial AB-hydrolase lipase" evidence="10">
    <location>
        <begin position="25"/>
        <end position="85"/>
    </location>
</feature>
<evidence type="ECO:0000256" key="8">
    <source>
        <dbReference type="PIRSR" id="PIRSR000862-1"/>
    </source>
</evidence>
<evidence type="ECO:0000256" key="6">
    <source>
        <dbReference type="ARBA" id="ARBA00023180"/>
    </source>
</evidence>
<feature type="active site" description="Charge relay system" evidence="8">
    <location>
        <position position="355"/>
    </location>
</feature>
<evidence type="ECO:0000256" key="1">
    <source>
        <dbReference type="ARBA" id="ARBA00010701"/>
    </source>
</evidence>
<dbReference type="Gene3D" id="3.40.50.1820">
    <property type="entry name" value="alpha/beta hydrolase"/>
    <property type="match status" value="1"/>
</dbReference>
<dbReference type="EMBL" id="CADEPM010000001">
    <property type="protein sequence ID" value="CAB3397076.1"/>
    <property type="molecule type" value="Genomic_DNA"/>
</dbReference>
<keyword evidence="5" id="KW-0443">Lipid metabolism</keyword>
<comment type="similarity">
    <text evidence="1 7">Belongs to the AB hydrolase superfamily. Lipase family.</text>
</comment>
<name>A0A8S1E092_9PELO</name>
<evidence type="ECO:0000256" key="2">
    <source>
        <dbReference type="ARBA" id="ARBA00022729"/>
    </source>
</evidence>
<reference evidence="11 12" key="1">
    <citation type="submission" date="2020-04" db="EMBL/GenBank/DDBJ databases">
        <authorList>
            <person name="Laetsch R D."/>
            <person name="Stevens L."/>
            <person name="Kumar S."/>
            <person name="Blaxter L. M."/>
        </authorList>
    </citation>
    <scope>NUCLEOTIDE SEQUENCE [LARGE SCALE GENOMIC DNA]</scope>
</reference>
<organism evidence="11 12">
    <name type="scientific">Caenorhabditis bovis</name>
    <dbReference type="NCBI Taxonomy" id="2654633"/>
    <lineage>
        <taxon>Eukaryota</taxon>
        <taxon>Metazoa</taxon>
        <taxon>Ecdysozoa</taxon>
        <taxon>Nematoda</taxon>
        <taxon>Chromadorea</taxon>
        <taxon>Rhabditida</taxon>
        <taxon>Rhabditina</taxon>
        <taxon>Rhabditomorpha</taxon>
        <taxon>Rhabditoidea</taxon>
        <taxon>Rhabditidae</taxon>
        <taxon>Peloderinae</taxon>
        <taxon>Caenorhabditis</taxon>
    </lineage>
</organism>
<gene>
    <name evidence="11" type="ORF">CBOVIS_LOCUS544</name>
</gene>
<dbReference type="FunFam" id="3.40.50.1820:FF:000057">
    <property type="entry name" value="Lipase"/>
    <property type="match status" value="1"/>
</dbReference>
<dbReference type="AlphaFoldDB" id="A0A8S1E092"/>
<dbReference type="SUPFAM" id="SSF53474">
    <property type="entry name" value="alpha/beta-Hydrolases"/>
    <property type="match status" value="1"/>
</dbReference>
<keyword evidence="4 7" id="KW-0442">Lipid degradation</keyword>
<evidence type="ECO:0000259" key="10">
    <source>
        <dbReference type="Pfam" id="PF04083"/>
    </source>
</evidence>
<protein>
    <recommendedName>
        <fullName evidence="7">Lipase</fullName>
    </recommendedName>
</protein>
<dbReference type="InterPro" id="IPR029058">
    <property type="entry name" value="AB_hydrolase_fold"/>
</dbReference>
<feature type="signal peptide" evidence="9">
    <location>
        <begin position="1"/>
        <end position="15"/>
    </location>
</feature>
<evidence type="ECO:0000256" key="4">
    <source>
        <dbReference type="ARBA" id="ARBA00022963"/>
    </source>
</evidence>
<feature type="active site" description="Nucleophile" evidence="8">
    <location>
        <position position="163"/>
    </location>
</feature>
<dbReference type="GO" id="GO:0016788">
    <property type="term" value="F:hydrolase activity, acting on ester bonds"/>
    <property type="evidence" value="ECO:0007669"/>
    <property type="project" value="InterPro"/>
</dbReference>
<dbReference type="PIRSF" id="PIRSF000862">
    <property type="entry name" value="Steryl_ester_lip"/>
    <property type="match status" value="1"/>
</dbReference>
<dbReference type="InterPro" id="IPR006693">
    <property type="entry name" value="AB_hydrolase_lipase"/>
</dbReference>
<evidence type="ECO:0000313" key="12">
    <source>
        <dbReference type="Proteomes" id="UP000494206"/>
    </source>
</evidence>
<keyword evidence="3 7" id="KW-0378">Hydrolase</keyword>
<evidence type="ECO:0000313" key="11">
    <source>
        <dbReference type="EMBL" id="CAB3397076.1"/>
    </source>
</evidence>
<comment type="caution">
    <text evidence="11">The sequence shown here is derived from an EMBL/GenBank/DDBJ whole genome shotgun (WGS) entry which is preliminary data.</text>
</comment>
<dbReference type="Pfam" id="PF04083">
    <property type="entry name" value="Abhydro_lipase"/>
    <property type="match status" value="1"/>
</dbReference>
<dbReference type="InterPro" id="IPR025483">
    <property type="entry name" value="Lipase_euk"/>
</dbReference>
<evidence type="ECO:0000256" key="7">
    <source>
        <dbReference type="PIRNR" id="PIRNR000862"/>
    </source>
</evidence>
<keyword evidence="2 9" id="KW-0732">Signal</keyword>
<keyword evidence="12" id="KW-1185">Reference proteome</keyword>
<dbReference type="OrthoDB" id="9974421at2759"/>
<feature type="chain" id="PRO_5035740813" description="Lipase" evidence="9">
    <location>
        <begin position="16"/>
        <end position="417"/>
    </location>
</feature>
<evidence type="ECO:0000256" key="9">
    <source>
        <dbReference type="SAM" id="SignalP"/>
    </source>
</evidence>
<dbReference type="GO" id="GO:0016042">
    <property type="term" value="P:lipid catabolic process"/>
    <property type="evidence" value="ECO:0007669"/>
    <property type="project" value="UniProtKB-KW"/>
</dbReference>
<dbReference type="PANTHER" id="PTHR11005">
    <property type="entry name" value="LYSOSOMAL ACID LIPASE-RELATED"/>
    <property type="match status" value="1"/>
</dbReference>
<evidence type="ECO:0000256" key="5">
    <source>
        <dbReference type="ARBA" id="ARBA00023098"/>
    </source>
</evidence>
<proteinExistence type="inferred from homology"/>
<evidence type="ECO:0000256" key="3">
    <source>
        <dbReference type="ARBA" id="ARBA00022801"/>
    </source>
</evidence>